<dbReference type="AlphaFoldDB" id="A0A830F594"/>
<dbReference type="Pfam" id="PF21811">
    <property type="entry name" value="RdfA"/>
    <property type="match status" value="1"/>
</dbReference>
<keyword evidence="2" id="KW-1185">Reference proteome</keyword>
<comment type="caution">
    <text evidence="1">The sequence shown here is derived from an EMBL/GenBank/DDBJ whole genome shotgun (WGS) entry which is preliminary data.</text>
</comment>
<dbReference type="EMBL" id="BMPG01000003">
    <property type="protein sequence ID" value="GGL64726.1"/>
    <property type="molecule type" value="Genomic_DNA"/>
</dbReference>
<evidence type="ECO:0000313" key="1">
    <source>
        <dbReference type="EMBL" id="GGL64726.1"/>
    </source>
</evidence>
<evidence type="ECO:0000313" key="2">
    <source>
        <dbReference type="Proteomes" id="UP000607197"/>
    </source>
</evidence>
<name>A0A830F594_9EURY</name>
<sequence>MSVETTRDVACDCKAGRVAAAYGLDDLDDELERRWLGEGRERESLRSLADYANRRVLRSAMRDAGMEVIDGEVENTYRLLTDSDTSAGDRTQVERRLERAGVDVDAVESDFVSHQTVHTHLRECRDVSREEADRDRVESARRTIFSLQSRTEAVVEDSLSRLAGDELALDDVDAFVDIQVVCEACGRQQEVGALIDRGGCTCQLD</sequence>
<dbReference type="RefSeq" id="WP_188979154.1">
    <property type="nucleotide sequence ID" value="NZ_BMPG01000003.1"/>
</dbReference>
<organism evidence="1 2">
    <name type="scientific">Halocalculus aciditolerans</name>
    <dbReference type="NCBI Taxonomy" id="1383812"/>
    <lineage>
        <taxon>Archaea</taxon>
        <taxon>Methanobacteriati</taxon>
        <taxon>Methanobacteriota</taxon>
        <taxon>Stenosarchaea group</taxon>
        <taxon>Halobacteria</taxon>
        <taxon>Halobacteriales</taxon>
        <taxon>Halobacteriaceae</taxon>
        <taxon>Halocalculus</taxon>
    </lineage>
</organism>
<gene>
    <name evidence="1" type="ORF">GCM10009039_23380</name>
</gene>
<dbReference type="Proteomes" id="UP000607197">
    <property type="component" value="Unassembled WGS sequence"/>
</dbReference>
<accession>A0A830F594</accession>
<proteinExistence type="predicted"/>
<reference evidence="1" key="2">
    <citation type="submission" date="2020-09" db="EMBL/GenBank/DDBJ databases">
        <authorList>
            <person name="Sun Q."/>
            <person name="Ohkuma M."/>
        </authorList>
    </citation>
    <scope>NUCLEOTIDE SEQUENCE</scope>
    <source>
        <strain evidence="1">JCM 19596</strain>
    </source>
</reference>
<dbReference type="InterPro" id="IPR048925">
    <property type="entry name" value="RdfA"/>
</dbReference>
<reference evidence="1" key="1">
    <citation type="journal article" date="2014" name="Int. J. Syst. Evol. Microbiol.">
        <title>Complete genome sequence of Corynebacterium casei LMG S-19264T (=DSM 44701T), isolated from a smear-ripened cheese.</title>
        <authorList>
            <consortium name="US DOE Joint Genome Institute (JGI-PGF)"/>
            <person name="Walter F."/>
            <person name="Albersmeier A."/>
            <person name="Kalinowski J."/>
            <person name="Ruckert C."/>
        </authorList>
    </citation>
    <scope>NUCLEOTIDE SEQUENCE</scope>
    <source>
        <strain evidence="1">JCM 19596</strain>
    </source>
</reference>
<dbReference type="OrthoDB" id="304916at2157"/>
<protein>
    <submittedName>
        <fullName evidence="1">Uncharacterized protein</fullName>
    </submittedName>
</protein>